<keyword evidence="2" id="KW-1185">Reference proteome</keyword>
<protein>
    <submittedName>
        <fullName evidence="1">Uncharacterized protein</fullName>
    </submittedName>
</protein>
<comment type="caution">
    <text evidence="1">The sequence shown here is derived from an EMBL/GenBank/DDBJ whole genome shotgun (WGS) entry which is preliminary data.</text>
</comment>
<organism evidence="1 2">
    <name type="scientific">Pistacia atlantica</name>
    <dbReference type="NCBI Taxonomy" id="434234"/>
    <lineage>
        <taxon>Eukaryota</taxon>
        <taxon>Viridiplantae</taxon>
        <taxon>Streptophyta</taxon>
        <taxon>Embryophyta</taxon>
        <taxon>Tracheophyta</taxon>
        <taxon>Spermatophyta</taxon>
        <taxon>Magnoliopsida</taxon>
        <taxon>eudicotyledons</taxon>
        <taxon>Gunneridae</taxon>
        <taxon>Pentapetalae</taxon>
        <taxon>rosids</taxon>
        <taxon>malvids</taxon>
        <taxon>Sapindales</taxon>
        <taxon>Anacardiaceae</taxon>
        <taxon>Pistacia</taxon>
    </lineage>
</organism>
<reference evidence="2" key="1">
    <citation type="journal article" date="2023" name="G3 (Bethesda)">
        <title>Genome assembly and association tests identify interacting loci associated with vigor, precocity, and sex in interspecific pistachio rootstocks.</title>
        <authorList>
            <person name="Palmer W."/>
            <person name="Jacygrad E."/>
            <person name="Sagayaradj S."/>
            <person name="Cavanaugh K."/>
            <person name="Han R."/>
            <person name="Bertier L."/>
            <person name="Beede B."/>
            <person name="Kafkas S."/>
            <person name="Golino D."/>
            <person name="Preece J."/>
            <person name="Michelmore R."/>
        </authorList>
    </citation>
    <scope>NUCLEOTIDE SEQUENCE [LARGE SCALE GENOMIC DNA]</scope>
</reference>
<dbReference type="Proteomes" id="UP001164250">
    <property type="component" value="Chromosome 13"/>
</dbReference>
<evidence type="ECO:0000313" key="2">
    <source>
        <dbReference type="Proteomes" id="UP001164250"/>
    </source>
</evidence>
<accession>A0ACC0ZZ21</accession>
<dbReference type="EMBL" id="CM047909">
    <property type="protein sequence ID" value="KAJ0079214.1"/>
    <property type="molecule type" value="Genomic_DNA"/>
</dbReference>
<proteinExistence type="predicted"/>
<evidence type="ECO:0000313" key="1">
    <source>
        <dbReference type="EMBL" id="KAJ0079214.1"/>
    </source>
</evidence>
<sequence length="134" mass="15209">MVPLLLCLITASMADQDEIAKTITVDKWGKGDYTSVQKAIDSVPHHNTLWTRIHVKAGIYNEKVKIPLEKPYIILDGESRRTTVIQYNDAGECIASSTFQLFAENFMARRITFKRVGIRGPFMAKSKFLNIYTP</sequence>
<gene>
    <name evidence="1" type="ORF">Patl1_22430</name>
</gene>
<name>A0ACC0ZZ21_9ROSI</name>